<feature type="transmembrane region" description="Helical" evidence="1">
    <location>
        <begin position="61"/>
        <end position="81"/>
    </location>
</feature>
<keyword evidence="1" id="KW-0812">Transmembrane</keyword>
<comment type="caution">
    <text evidence="2">The sequence shown here is derived from an EMBL/GenBank/DDBJ whole genome shotgun (WGS) entry which is preliminary data.</text>
</comment>
<keyword evidence="1" id="KW-1133">Transmembrane helix</keyword>
<organism evidence="2 3">
    <name type="scientific">Rhodovastum atsumiense</name>
    <dbReference type="NCBI Taxonomy" id="504468"/>
    <lineage>
        <taxon>Bacteria</taxon>
        <taxon>Pseudomonadati</taxon>
        <taxon>Pseudomonadota</taxon>
        <taxon>Alphaproteobacteria</taxon>
        <taxon>Acetobacterales</taxon>
        <taxon>Acetobacteraceae</taxon>
        <taxon>Rhodovastum</taxon>
    </lineage>
</organism>
<gene>
    <name evidence="2" type="ORF">F1189_28980</name>
</gene>
<keyword evidence="1" id="KW-0472">Membrane</keyword>
<dbReference type="AlphaFoldDB" id="A0A5M6IJM6"/>
<evidence type="ECO:0000256" key="1">
    <source>
        <dbReference type="SAM" id="Phobius"/>
    </source>
</evidence>
<keyword evidence="3" id="KW-1185">Reference proteome</keyword>
<proteinExistence type="predicted"/>
<name>A0A5M6IJM6_9PROT</name>
<evidence type="ECO:0000313" key="2">
    <source>
        <dbReference type="EMBL" id="KAA5608476.1"/>
    </source>
</evidence>
<feature type="transmembrane region" description="Helical" evidence="1">
    <location>
        <begin position="101"/>
        <end position="122"/>
    </location>
</feature>
<dbReference type="EMBL" id="VWPK01000081">
    <property type="protein sequence ID" value="KAA5608476.1"/>
    <property type="molecule type" value="Genomic_DNA"/>
</dbReference>
<reference evidence="2 3" key="1">
    <citation type="submission" date="2019-09" db="EMBL/GenBank/DDBJ databases">
        <title>Genome sequence of Rhodovastum atsumiense, a diverse member of the Acetobacteraceae family of non-sulfur purple photosynthetic bacteria.</title>
        <authorList>
            <person name="Meyer T."/>
            <person name="Kyndt J."/>
        </authorList>
    </citation>
    <scope>NUCLEOTIDE SEQUENCE [LARGE SCALE GENOMIC DNA]</scope>
    <source>
        <strain evidence="2 3">DSM 21279</strain>
    </source>
</reference>
<feature type="transmembrane region" description="Helical" evidence="1">
    <location>
        <begin position="16"/>
        <end position="49"/>
    </location>
</feature>
<evidence type="ECO:0000313" key="3">
    <source>
        <dbReference type="Proteomes" id="UP000325255"/>
    </source>
</evidence>
<dbReference type="Proteomes" id="UP000325255">
    <property type="component" value="Unassembled WGS sequence"/>
</dbReference>
<sequence>MSGHADIQGRAPGTAIWLGGLACGAVVALATPCAVLVSLLLAPGLVAILLDRDAGRKPARTVLLCGGALVIDPLVTLWQSGQGVGAALGMAADPAILAACWAAQAGAWLFAQILPIVVRLVLDAAVAARAARLRAERGRYETEWGVPAAE</sequence>
<dbReference type="RefSeq" id="WP_150045358.1">
    <property type="nucleotide sequence ID" value="NZ_OW485601.1"/>
</dbReference>
<protein>
    <submittedName>
        <fullName evidence="2">Uncharacterized protein</fullName>
    </submittedName>
</protein>
<accession>A0A5M6IJM6</accession>